<proteinExistence type="predicted"/>
<accession>A0A432WS39</accession>
<keyword evidence="10" id="KW-1185">Reference proteome</keyword>
<dbReference type="GO" id="GO:0016811">
    <property type="term" value="F:hydrolase activity, acting on carbon-nitrogen (but not peptide) bonds, in linear amides"/>
    <property type="evidence" value="ECO:0007669"/>
    <property type="project" value="UniProtKB-ARBA"/>
</dbReference>
<evidence type="ECO:0000256" key="2">
    <source>
        <dbReference type="ARBA" id="ARBA00022801"/>
    </source>
</evidence>
<name>A0A432WS39_9GAMM</name>
<keyword evidence="8" id="KW-0175">Coiled coil</keyword>
<evidence type="ECO:0000256" key="3">
    <source>
        <dbReference type="ARBA" id="ARBA00022813"/>
    </source>
</evidence>
<dbReference type="RefSeq" id="WP_126775895.1">
    <property type="nucleotide sequence ID" value="NZ_PIPM01000001.1"/>
</dbReference>
<dbReference type="EMBL" id="PIPM01000001">
    <property type="protein sequence ID" value="RUO36581.1"/>
    <property type="molecule type" value="Genomic_DNA"/>
</dbReference>
<gene>
    <name evidence="9" type="ORF">CWE11_01855</name>
</gene>
<dbReference type="AlphaFoldDB" id="A0A432WS39"/>
<evidence type="ECO:0000313" key="9">
    <source>
        <dbReference type="EMBL" id="RUO36581.1"/>
    </source>
</evidence>
<reference evidence="9 10" key="1">
    <citation type="journal article" date="2011" name="Front. Microbiol.">
        <title>Genomic signatures of strain selection and enhancement in Bacillus atrophaeus var. globigii, a historical biowarfare simulant.</title>
        <authorList>
            <person name="Gibbons H.S."/>
            <person name="Broomall S.M."/>
            <person name="McNew L.A."/>
            <person name="Daligault H."/>
            <person name="Chapman C."/>
            <person name="Bruce D."/>
            <person name="Karavis M."/>
            <person name="Krepps M."/>
            <person name="McGregor P.A."/>
            <person name="Hong C."/>
            <person name="Park K.H."/>
            <person name="Akmal A."/>
            <person name="Feldman A."/>
            <person name="Lin J.S."/>
            <person name="Chang W.E."/>
            <person name="Higgs B.W."/>
            <person name="Demirev P."/>
            <person name="Lindquist J."/>
            <person name="Liem A."/>
            <person name="Fochler E."/>
            <person name="Read T.D."/>
            <person name="Tapia R."/>
            <person name="Johnson S."/>
            <person name="Bishop-Lilly K.A."/>
            <person name="Detter C."/>
            <person name="Han C."/>
            <person name="Sozhamannan S."/>
            <person name="Rosenzweig C.N."/>
            <person name="Skowronski E.W."/>
        </authorList>
    </citation>
    <scope>NUCLEOTIDE SEQUENCE [LARGE SCALE GENOMIC DNA]</scope>
    <source>
        <strain evidence="9 10">GYP-17</strain>
    </source>
</reference>
<keyword evidence="1" id="KW-0645">Protease</keyword>
<dbReference type="OrthoDB" id="9780217at2"/>
<evidence type="ECO:0000256" key="8">
    <source>
        <dbReference type="SAM" id="Coils"/>
    </source>
</evidence>
<protein>
    <recommendedName>
        <fullName evidence="4">Isoaspartyl peptidase</fullName>
    </recommendedName>
</protein>
<feature type="binding site" evidence="6">
    <location>
        <begin position="271"/>
        <end position="274"/>
    </location>
    <ligand>
        <name>substrate</name>
    </ligand>
</feature>
<evidence type="ECO:0000256" key="6">
    <source>
        <dbReference type="PIRSR" id="PIRSR600246-2"/>
    </source>
</evidence>
<dbReference type="InterPro" id="IPR000246">
    <property type="entry name" value="Peptidase_T2"/>
</dbReference>
<evidence type="ECO:0000256" key="7">
    <source>
        <dbReference type="PIRSR" id="PIRSR600246-3"/>
    </source>
</evidence>
<dbReference type="FunFam" id="3.60.20.30:FF:000001">
    <property type="entry name" value="Isoaspartyl peptidase/L-asparaginase"/>
    <property type="match status" value="1"/>
</dbReference>
<keyword evidence="2" id="KW-0378">Hydrolase</keyword>
<evidence type="ECO:0000256" key="4">
    <source>
        <dbReference type="ARBA" id="ARBA00069124"/>
    </source>
</evidence>
<feature type="active site" description="Nucleophile" evidence="5">
    <location>
        <position position="220"/>
    </location>
</feature>
<feature type="binding site" evidence="6">
    <location>
        <begin position="248"/>
        <end position="251"/>
    </location>
    <ligand>
        <name>substrate</name>
    </ligand>
</feature>
<dbReference type="Gene3D" id="3.60.20.30">
    <property type="entry name" value="(Glycosyl)asparaginase"/>
    <property type="match status" value="1"/>
</dbReference>
<dbReference type="PROSITE" id="PS51257">
    <property type="entry name" value="PROKAR_LIPOPROTEIN"/>
    <property type="match status" value="1"/>
</dbReference>
<dbReference type="PANTHER" id="PTHR10188">
    <property type="entry name" value="L-ASPARAGINASE"/>
    <property type="match status" value="1"/>
</dbReference>
<dbReference type="InterPro" id="IPR029055">
    <property type="entry name" value="Ntn_hydrolases_N"/>
</dbReference>
<dbReference type="GO" id="GO:0008233">
    <property type="term" value="F:peptidase activity"/>
    <property type="evidence" value="ECO:0007669"/>
    <property type="project" value="UniProtKB-KW"/>
</dbReference>
<dbReference type="Pfam" id="PF01112">
    <property type="entry name" value="Asparaginase_2"/>
    <property type="match status" value="1"/>
</dbReference>
<evidence type="ECO:0000313" key="10">
    <source>
        <dbReference type="Proteomes" id="UP000288405"/>
    </source>
</evidence>
<dbReference type="SUPFAM" id="SSF56235">
    <property type="entry name" value="N-terminal nucleophile aminohydrolases (Ntn hydrolases)"/>
    <property type="match status" value="1"/>
</dbReference>
<feature type="site" description="Cleavage; by autolysis" evidence="7">
    <location>
        <begin position="219"/>
        <end position="220"/>
    </location>
</feature>
<sequence length="356" mass="37622">MGKTRLALTIAAVITLVGCGADSGDATGQAQAAQQDEVNFGLVIHGGAGTITRENMTPEREEAFKAALNAALDAGYAILEAGGESMDAVIAAIQVMEEEPLFNAGRGSVYTFDGGHELDASIMHGGLLDAGAVAGVRTVKSPIQLAREVMENSRHVMLSAEGAAEFAEERGLELVENSYFNTEHRYEQLQRALELLREEDRTGDQIAQSGTWDPAFNMGTVGAVAVDQRGNIVAGTSTGGMTAKRYNRIGDAPIIGAGTWADNASCGVSATGHGEYFIRYNVSAQVCSRVKYLGESIEEAGAHVIHNVLLPVGGTGGVIIMDAQGNFSMPFNTEGMYRGARTQREGTVIGIYQQEE</sequence>
<feature type="coiled-coil region" evidence="8">
    <location>
        <begin position="172"/>
        <end position="199"/>
    </location>
</feature>
<dbReference type="PANTHER" id="PTHR10188:SF6">
    <property type="entry name" value="N(4)-(BETA-N-ACETYLGLUCOSAMINYL)-L-ASPARAGINASE"/>
    <property type="match status" value="1"/>
</dbReference>
<comment type="caution">
    <text evidence="9">The sequence shown here is derived from an EMBL/GenBank/DDBJ whole genome shotgun (WGS) entry which is preliminary data.</text>
</comment>
<organism evidence="9 10">
    <name type="scientific">Aliidiomarina sanyensis</name>
    <dbReference type="NCBI Taxonomy" id="1249555"/>
    <lineage>
        <taxon>Bacteria</taxon>
        <taxon>Pseudomonadati</taxon>
        <taxon>Pseudomonadota</taxon>
        <taxon>Gammaproteobacteria</taxon>
        <taxon>Alteromonadales</taxon>
        <taxon>Idiomarinaceae</taxon>
        <taxon>Aliidiomarina</taxon>
    </lineage>
</organism>
<evidence type="ECO:0000256" key="5">
    <source>
        <dbReference type="PIRSR" id="PIRSR600246-1"/>
    </source>
</evidence>
<dbReference type="GO" id="GO:0006508">
    <property type="term" value="P:proteolysis"/>
    <property type="evidence" value="ECO:0007669"/>
    <property type="project" value="UniProtKB-KW"/>
</dbReference>
<keyword evidence="3" id="KW-0068">Autocatalytic cleavage</keyword>
<dbReference type="Proteomes" id="UP000288405">
    <property type="component" value="Unassembled WGS sequence"/>
</dbReference>
<dbReference type="CDD" id="cd04701">
    <property type="entry name" value="Asparaginase_2"/>
    <property type="match status" value="1"/>
</dbReference>
<evidence type="ECO:0000256" key="1">
    <source>
        <dbReference type="ARBA" id="ARBA00022670"/>
    </source>
</evidence>